<evidence type="ECO:0000256" key="6">
    <source>
        <dbReference type="ARBA" id="ARBA00023136"/>
    </source>
</evidence>
<gene>
    <name evidence="10" type="ORF">EZ242_04305</name>
</gene>
<sequence length="788" mass="85190">MRALDRKVLRDLRLLWSQALTIALVVACGIGGFLATLSAVDSLARARDDFYASGRFADVFASVKRAPVAMAERLLEIPGVIDAQPTVEAMARITVPGSADPVIGQLIGLDARSPQRLNRVQLRSGRWPEAGSRRGDELEAVVTESFAQAHALRPGAAVAALIDGKRRTLRIVGTALSPEYIFGGLFGMPDLRAFGVFWLDHDELAAATDRVGAFTRVALKLAPSASLPFVLDETTRQLASQGGAPAHGRDEQPSHAMLDNEIREQQVLGTVLPAILLGVASFLLHMVTARLVATQREQVAALKALGYRNAWIALHYLKLVTPMVLGGFVMGLLLGHWMGRQLTGLYAEFFRFPSFRYQLSPALALTGLGLVATTAVLGTLTAVSATVRLAPAEAMRPPAPGRYRRALLERLPGPRLSPQLRMIVRNLERRPLRAAVTIGGMAVAVAIVIMGHFVRDAMAAIIDTQFNLGMRGDIIVWTTEPVDAAAARELARLPGVLQVEPGRRLEVRFSHGARREKGLLDAYPPVQQLQRVVDVDQLVRPPGRHGLLMTDRLADKLGLVPGDTVTVEVREGRREVLTLVLERTVRDMMGLNAFIERGTLNRALGDGDLANFFSLRTGAGAVDAVLRATQELPKVAGAFSKATLLRNLQEVSARNVLIMGSILTAFAAVIAVGVVYNNARIALAERTWELASLRVLGFTRGEVSVLLLGELAIGIAIALPLGMALGWGLTHGVVHLMRSDQFMFPVVIQARTYAWAALCVVAAGVASALVVRRRIDRLDMVAALKTRE</sequence>
<keyword evidence="11" id="KW-1185">Reference proteome</keyword>
<evidence type="ECO:0000256" key="1">
    <source>
        <dbReference type="ARBA" id="ARBA00004651"/>
    </source>
</evidence>
<feature type="transmembrane region" description="Helical" evidence="7">
    <location>
        <begin position="703"/>
        <end position="729"/>
    </location>
</feature>
<dbReference type="GO" id="GO:0098797">
    <property type="term" value="C:plasma membrane protein complex"/>
    <property type="evidence" value="ECO:0007669"/>
    <property type="project" value="TreeGrafter"/>
</dbReference>
<dbReference type="EMBL" id="SMLL01000001">
    <property type="protein sequence ID" value="TFZ04976.1"/>
    <property type="molecule type" value="Genomic_DNA"/>
</dbReference>
<keyword evidence="4 7" id="KW-0812">Transmembrane</keyword>
<evidence type="ECO:0000256" key="7">
    <source>
        <dbReference type="SAM" id="Phobius"/>
    </source>
</evidence>
<dbReference type="InterPro" id="IPR025857">
    <property type="entry name" value="MacB_PCD"/>
</dbReference>
<evidence type="ECO:0000259" key="9">
    <source>
        <dbReference type="Pfam" id="PF12704"/>
    </source>
</evidence>
<feature type="transmembrane region" description="Helical" evidence="7">
    <location>
        <begin position="12"/>
        <end position="35"/>
    </location>
</feature>
<evidence type="ECO:0000256" key="4">
    <source>
        <dbReference type="ARBA" id="ARBA00022692"/>
    </source>
</evidence>
<comment type="subcellular location">
    <subcellularLocation>
        <location evidence="1">Cell membrane</location>
        <topology evidence="1">Multi-pass membrane protein</topology>
    </subcellularLocation>
</comment>
<dbReference type="InterPro" id="IPR003838">
    <property type="entry name" value="ABC3_permease_C"/>
</dbReference>
<keyword evidence="3" id="KW-1003">Cell membrane</keyword>
<feature type="domain" description="ABC3 transporter permease C-terminal" evidence="8">
    <location>
        <begin position="271"/>
        <end position="389"/>
    </location>
</feature>
<dbReference type="PANTHER" id="PTHR30489">
    <property type="entry name" value="LIPOPROTEIN-RELEASING SYSTEM TRANSMEMBRANE PROTEIN LOLE"/>
    <property type="match status" value="1"/>
</dbReference>
<dbReference type="AlphaFoldDB" id="A0A4Z0C0C2"/>
<dbReference type="PANTHER" id="PTHR30489:SF0">
    <property type="entry name" value="LIPOPROTEIN-RELEASING SYSTEM TRANSMEMBRANE PROTEIN LOLE"/>
    <property type="match status" value="1"/>
</dbReference>
<feature type="transmembrane region" description="Helical" evidence="7">
    <location>
        <begin position="314"/>
        <end position="339"/>
    </location>
</feature>
<proteinExistence type="inferred from homology"/>
<feature type="domain" description="MacB-like periplasmic core" evidence="9">
    <location>
        <begin position="22"/>
        <end position="228"/>
    </location>
</feature>
<accession>A0A4Z0C0C2</accession>
<evidence type="ECO:0000259" key="8">
    <source>
        <dbReference type="Pfam" id="PF02687"/>
    </source>
</evidence>
<dbReference type="InterPro" id="IPR051447">
    <property type="entry name" value="Lipoprotein-release_system"/>
</dbReference>
<reference evidence="10 11" key="1">
    <citation type="submission" date="2019-03" db="EMBL/GenBank/DDBJ databases">
        <title>Ramlibacter rhizophilus CCTCC AB2015357, whole genome shotgun sequence.</title>
        <authorList>
            <person name="Zhang X."/>
            <person name="Feng G."/>
            <person name="Zhu H."/>
        </authorList>
    </citation>
    <scope>NUCLEOTIDE SEQUENCE [LARGE SCALE GENOMIC DNA]</scope>
    <source>
        <strain evidence="10 11">CCTCC AB2015357</strain>
    </source>
</reference>
<feature type="transmembrane region" description="Helical" evidence="7">
    <location>
        <begin position="432"/>
        <end position="454"/>
    </location>
</feature>
<feature type="transmembrane region" description="Helical" evidence="7">
    <location>
        <begin position="359"/>
        <end position="387"/>
    </location>
</feature>
<dbReference type="OrthoDB" id="5137249at2"/>
<dbReference type="Pfam" id="PF02687">
    <property type="entry name" value="FtsX"/>
    <property type="match status" value="2"/>
</dbReference>
<evidence type="ECO:0000313" key="10">
    <source>
        <dbReference type="EMBL" id="TFZ04976.1"/>
    </source>
</evidence>
<dbReference type="RefSeq" id="WP_135283859.1">
    <property type="nucleotide sequence ID" value="NZ_SMLL01000001.1"/>
</dbReference>
<evidence type="ECO:0000313" key="11">
    <source>
        <dbReference type="Proteomes" id="UP000297564"/>
    </source>
</evidence>
<dbReference type="GO" id="GO:0044874">
    <property type="term" value="P:lipoprotein localization to outer membrane"/>
    <property type="evidence" value="ECO:0007669"/>
    <property type="project" value="TreeGrafter"/>
</dbReference>
<evidence type="ECO:0000256" key="5">
    <source>
        <dbReference type="ARBA" id="ARBA00022989"/>
    </source>
</evidence>
<feature type="transmembrane region" description="Helical" evidence="7">
    <location>
        <begin position="752"/>
        <end position="771"/>
    </location>
</feature>
<dbReference type="Pfam" id="PF12704">
    <property type="entry name" value="MacB_PCD"/>
    <property type="match status" value="1"/>
</dbReference>
<dbReference type="PROSITE" id="PS51257">
    <property type="entry name" value="PROKAR_LIPOPROTEIN"/>
    <property type="match status" value="1"/>
</dbReference>
<evidence type="ECO:0000256" key="2">
    <source>
        <dbReference type="ARBA" id="ARBA00005236"/>
    </source>
</evidence>
<name>A0A4Z0C0C2_9BURK</name>
<organism evidence="10 11">
    <name type="scientific">Ramlibacter rhizophilus</name>
    <dbReference type="NCBI Taxonomy" id="1781167"/>
    <lineage>
        <taxon>Bacteria</taxon>
        <taxon>Pseudomonadati</taxon>
        <taxon>Pseudomonadota</taxon>
        <taxon>Betaproteobacteria</taxon>
        <taxon>Burkholderiales</taxon>
        <taxon>Comamonadaceae</taxon>
        <taxon>Ramlibacter</taxon>
    </lineage>
</organism>
<feature type="domain" description="ABC3 transporter permease C-terminal" evidence="8">
    <location>
        <begin position="662"/>
        <end position="775"/>
    </location>
</feature>
<comment type="caution">
    <text evidence="10">The sequence shown here is derived from an EMBL/GenBank/DDBJ whole genome shotgun (WGS) entry which is preliminary data.</text>
</comment>
<protein>
    <submittedName>
        <fullName evidence="10">ABC transporter permease</fullName>
    </submittedName>
</protein>
<evidence type="ECO:0000256" key="3">
    <source>
        <dbReference type="ARBA" id="ARBA00022475"/>
    </source>
</evidence>
<feature type="transmembrane region" description="Helical" evidence="7">
    <location>
        <begin position="656"/>
        <end position="676"/>
    </location>
</feature>
<dbReference type="Proteomes" id="UP000297564">
    <property type="component" value="Unassembled WGS sequence"/>
</dbReference>
<comment type="similarity">
    <text evidence="2">Belongs to the ABC-4 integral membrane protein family. LolC/E subfamily.</text>
</comment>
<keyword evidence="5 7" id="KW-1133">Transmembrane helix</keyword>
<keyword evidence="6 7" id="KW-0472">Membrane</keyword>
<feature type="transmembrane region" description="Helical" evidence="7">
    <location>
        <begin position="271"/>
        <end position="293"/>
    </location>
</feature>